<sequence>MDVQENRIVNFETKKYSEVQNI</sequence>
<dbReference type="RefSeq" id="WP_327969564.1">
    <property type="nucleotide sequence ID" value="NZ_JARMQG010000340.1"/>
</dbReference>
<accession>A0ABU6NGE3</accession>
<dbReference type="EMBL" id="JARMQG010000340">
    <property type="protein sequence ID" value="MED3564427.1"/>
    <property type="molecule type" value="Genomic_DNA"/>
</dbReference>
<proteinExistence type="predicted"/>
<comment type="caution">
    <text evidence="1">The sequence shown here is derived from an EMBL/GenBank/DDBJ whole genome shotgun (WGS) entry which is preliminary data.</text>
</comment>
<keyword evidence="2" id="KW-1185">Reference proteome</keyword>
<name>A0ABU6NGE3_9BACI</name>
<protein>
    <submittedName>
        <fullName evidence="1">Uncharacterized protein</fullName>
    </submittedName>
</protein>
<evidence type="ECO:0000313" key="2">
    <source>
        <dbReference type="Proteomes" id="UP001330749"/>
    </source>
</evidence>
<dbReference type="Proteomes" id="UP001330749">
    <property type="component" value="Unassembled WGS sequence"/>
</dbReference>
<reference evidence="1 2" key="1">
    <citation type="submission" date="2023-03" db="EMBL/GenBank/DDBJ databases">
        <title>Bacillus Genome Sequencing.</title>
        <authorList>
            <person name="Dunlap C."/>
        </authorList>
    </citation>
    <scope>NUCLEOTIDE SEQUENCE [LARGE SCALE GENOMIC DNA]</scope>
    <source>
        <strain evidence="1 2">B-14544</strain>
    </source>
</reference>
<evidence type="ECO:0000313" key="1">
    <source>
        <dbReference type="EMBL" id="MED3564427.1"/>
    </source>
</evidence>
<gene>
    <name evidence="1" type="ORF">P4447_18595</name>
</gene>
<organism evidence="1 2">
    <name type="scientific">Bacillus xiapuensis</name>
    <dbReference type="NCBI Taxonomy" id="2014075"/>
    <lineage>
        <taxon>Bacteria</taxon>
        <taxon>Bacillati</taxon>
        <taxon>Bacillota</taxon>
        <taxon>Bacilli</taxon>
        <taxon>Bacillales</taxon>
        <taxon>Bacillaceae</taxon>
        <taxon>Bacillus</taxon>
    </lineage>
</organism>